<dbReference type="InterPro" id="IPR008271">
    <property type="entry name" value="Ser/Thr_kinase_AS"/>
</dbReference>
<evidence type="ECO:0000259" key="12">
    <source>
        <dbReference type="PROSITE" id="PS50011"/>
    </source>
</evidence>
<keyword evidence="14" id="KW-1185">Reference proteome</keyword>
<dbReference type="PROSITE" id="PS00108">
    <property type="entry name" value="PROTEIN_KINASE_ST"/>
    <property type="match status" value="1"/>
</dbReference>
<dbReference type="SMART" id="SM00220">
    <property type="entry name" value="S_TKc"/>
    <property type="match status" value="1"/>
</dbReference>
<evidence type="ECO:0000256" key="10">
    <source>
        <dbReference type="PROSITE-ProRule" id="PRU10141"/>
    </source>
</evidence>
<dbReference type="PANTHER" id="PTHR44899:SF7">
    <property type="entry name" value="NIMA-RELATED KINASE"/>
    <property type="match status" value="1"/>
</dbReference>
<comment type="catalytic activity">
    <reaction evidence="9">
        <text>L-seryl-[protein] + ATP = O-phospho-L-seryl-[protein] + ADP + H(+)</text>
        <dbReference type="Rhea" id="RHEA:17989"/>
        <dbReference type="Rhea" id="RHEA-COMP:9863"/>
        <dbReference type="Rhea" id="RHEA-COMP:11604"/>
        <dbReference type="ChEBI" id="CHEBI:15378"/>
        <dbReference type="ChEBI" id="CHEBI:29999"/>
        <dbReference type="ChEBI" id="CHEBI:30616"/>
        <dbReference type="ChEBI" id="CHEBI:83421"/>
        <dbReference type="ChEBI" id="CHEBI:456216"/>
        <dbReference type="EC" id="2.7.11.1"/>
    </reaction>
</comment>
<organism evidence="13 14">
    <name type="scientific">Apatococcus fuscideae</name>
    <dbReference type="NCBI Taxonomy" id="2026836"/>
    <lineage>
        <taxon>Eukaryota</taxon>
        <taxon>Viridiplantae</taxon>
        <taxon>Chlorophyta</taxon>
        <taxon>core chlorophytes</taxon>
        <taxon>Trebouxiophyceae</taxon>
        <taxon>Chlorellales</taxon>
        <taxon>Chlorellaceae</taxon>
        <taxon>Apatococcus</taxon>
    </lineage>
</organism>
<evidence type="ECO:0000313" key="13">
    <source>
        <dbReference type="EMBL" id="KAK9867887.1"/>
    </source>
</evidence>
<feature type="region of interest" description="Disordered" evidence="11">
    <location>
        <begin position="387"/>
        <end position="495"/>
    </location>
</feature>
<evidence type="ECO:0000256" key="9">
    <source>
        <dbReference type="ARBA" id="ARBA00048679"/>
    </source>
</evidence>
<dbReference type="Gene3D" id="3.30.200.20">
    <property type="entry name" value="Phosphorylase Kinase, domain 1"/>
    <property type="match status" value="1"/>
</dbReference>
<accession>A0AAW1TH30</accession>
<evidence type="ECO:0000256" key="3">
    <source>
        <dbReference type="ARBA" id="ARBA00022527"/>
    </source>
</evidence>
<dbReference type="Gene3D" id="1.10.510.10">
    <property type="entry name" value="Transferase(Phosphotransferase) domain 1"/>
    <property type="match status" value="1"/>
</dbReference>
<dbReference type="GO" id="GO:0004674">
    <property type="term" value="F:protein serine/threonine kinase activity"/>
    <property type="evidence" value="ECO:0007669"/>
    <property type="project" value="UniProtKB-KW"/>
</dbReference>
<evidence type="ECO:0000256" key="5">
    <source>
        <dbReference type="ARBA" id="ARBA00022741"/>
    </source>
</evidence>
<dbReference type="PROSITE" id="PS50011">
    <property type="entry name" value="PROTEIN_KINASE_DOM"/>
    <property type="match status" value="1"/>
</dbReference>
<dbReference type="AlphaFoldDB" id="A0AAW1TH30"/>
<keyword evidence="5 10" id="KW-0547">Nucleotide-binding</keyword>
<protein>
    <recommendedName>
        <fullName evidence="2">non-specific serine/threonine protein kinase</fullName>
        <ecNumber evidence="2">2.7.11.1</ecNumber>
    </recommendedName>
</protein>
<dbReference type="PANTHER" id="PTHR44899">
    <property type="entry name" value="CAMK FAMILY PROTEIN KINASE"/>
    <property type="match status" value="1"/>
</dbReference>
<evidence type="ECO:0000256" key="6">
    <source>
        <dbReference type="ARBA" id="ARBA00022777"/>
    </source>
</evidence>
<dbReference type="InterPro" id="IPR017441">
    <property type="entry name" value="Protein_kinase_ATP_BS"/>
</dbReference>
<dbReference type="FunFam" id="3.30.200.20:FF:000097">
    <property type="entry name" value="Probable serine/threonine-protein kinase nek1"/>
    <property type="match status" value="1"/>
</dbReference>
<evidence type="ECO:0000256" key="8">
    <source>
        <dbReference type="ARBA" id="ARBA00047899"/>
    </source>
</evidence>
<keyword evidence="4" id="KW-0808">Transferase</keyword>
<keyword evidence="3" id="KW-0723">Serine/threonine-protein kinase</keyword>
<reference evidence="13 14" key="1">
    <citation type="journal article" date="2024" name="Nat. Commun.">
        <title>Phylogenomics reveals the evolutionary origins of lichenization in chlorophyte algae.</title>
        <authorList>
            <person name="Puginier C."/>
            <person name="Libourel C."/>
            <person name="Otte J."/>
            <person name="Skaloud P."/>
            <person name="Haon M."/>
            <person name="Grisel S."/>
            <person name="Petersen M."/>
            <person name="Berrin J.G."/>
            <person name="Delaux P.M."/>
            <person name="Dal Grande F."/>
            <person name="Keller J."/>
        </authorList>
    </citation>
    <scope>NUCLEOTIDE SEQUENCE [LARGE SCALE GENOMIC DNA]</scope>
    <source>
        <strain evidence="13 14">SAG 2523</strain>
    </source>
</reference>
<keyword evidence="7 10" id="KW-0067">ATP-binding</keyword>
<dbReference type="EMBL" id="JALJOV010000057">
    <property type="protein sequence ID" value="KAK9867887.1"/>
    <property type="molecule type" value="Genomic_DNA"/>
</dbReference>
<gene>
    <name evidence="13" type="ORF">WJX84_001961</name>
</gene>
<dbReference type="SUPFAM" id="SSF56112">
    <property type="entry name" value="Protein kinase-like (PK-like)"/>
    <property type="match status" value="1"/>
</dbReference>
<evidence type="ECO:0000256" key="2">
    <source>
        <dbReference type="ARBA" id="ARBA00012513"/>
    </source>
</evidence>
<dbReference type="InterPro" id="IPR011009">
    <property type="entry name" value="Kinase-like_dom_sf"/>
</dbReference>
<name>A0AAW1TH30_9CHLO</name>
<comment type="caution">
    <text evidence="13">The sequence shown here is derived from an EMBL/GenBank/DDBJ whole genome shotgun (WGS) entry which is preliminary data.</text>
</comment>
<proteinExistence type="inferred from homology"/>
<feature type="compositionally biased region" description="Polar residues" evidence="11">
    <location>
        <begin position="291"/>
        <end position="308"/>
    </location>
</feature>
<dbReference type="InterPro" id="IPR000719">
    <property type="entry name" value="Prot_kinase_dom"/>
</dbReference>
<feature type="region of interest" description="Disordered" evidence="11">
    <location>
        <begin position="274"/>
        <end position="308"/>
    </location>
</feature>
<feature type="binding site" evidence="10">
    <location>
        <position position="45"/>
    </location>
    <ligand>
        <name>ATP</name>
        <dbReference type="ChEBI" id="CHEBI:30616"/>
    </ligand>
</feature>
<dbReference type="Proteomes" id="UP001485043">
    <property type="component" value="Unassembled WGS sequence"/>
</dbReference>
<feature type="domain" description="Protein kinase" evidence="12">
    <location>
        <begin position="16"/>
        <end position="267"/>
    </location>
</feature>
<sequence>MSSQSQEAVRSRKSDFQFLSKIGVGSYGSVWKAMRRADSLTYAIKELDMRAMSHKERVDCAAEAKVLSSLQSPYIIRYFDSFIDEDFLYIVTEFASSGTLHSLISQAKGPLSEDVVWRLLIQIVLGLHHMHQSRILHRDVKSQNIFLEGKQVKIGDLGVARHMSTHTCFAKTVIGTPYYLSPELCEDRPYNQKSDVWALGVVLYECCTGKHPFDGQSQAALIMKILRGQYRPVTGYSAELADIVKRCLTQSTARRPDTARLLSLPSIQSKAKTLGISLPEDSPQPGKRSSRPNSPALSPQGSPMTSPAASIQLVGRAACRDDMPLRPPASLAAVQPQRQLRVMGAPVPRPASRSQDQPLAQYARNNAFVAPAAASKLLRPVQQANNALPGGKATAKQAALDALRERSLRRRSFNMSKNDEEGGPSRPQSAHRLRPLRIPNSRRRSEDGACTPSSAKGFGAGNNVDGQAGQGMRQGDAAGLGEPQPGSSDKPVKAAGASYAGRGDMLRARIAAARERCRELIGAEAFAEAHKSLQAQAHGDTFGSPFESAAAKSPDLVAPQVNAIHLDDHP</sequence>
<dbReference type="Pfam" id="PF00069">
    <property type="entry name" value="Pkinase"/>
    <property type="match status" value="1"/>
</dbReference>
<evidence type="ECO:0000313" key="14">
    <source>
        <dbReference type="Proteomes" id="UP001485043"/>
    </source>
</evidence>
<dbReference type="GO" id="GO:0005524">
    <property type="term" value="F:ATP binding"/>
    <property type="evidence" value="ECO:0007669"/>
    <property type="project" value="UniProtKB-UniRule"/>
</dbReference>
<comment type="similarity">
    <text evidence="1">Belongs to the protein kinase superfamily. NEK Ser/Thr protein kinase family. NIMA subfamily.</text>
</comment>
<evidence type="ECO:0000256" key="4">
    <source>
        <dbReference type="ARBA" id="ARBA00022679"/>
    </source>
</evidence>
<evidence type="ECO:0000256" key="11">
    <source>
        <dbReference type="SAM" id="MobiDB-lite"/>
    </source>
</evidence>
<evidence type="ECO:0000256" key="1">
    <source>
        <dbReference type="ARBA" id="ARBA00010886"/>
    </source>
</evidence>
<dbReference type="EC" id="2.7.11.1" evidence="2"/>
<dbReference type="PROSITE" id="PS00107">
    <property type="entry name" value="PROTEIN_KINASE_ATP"/>
    <property type="match status" value="1"/>
</dbReference>
<comment type="catalytic activity">
    <reaction evidence="8">
        <text>L-threonyl-[protein] + ATP = O-phospho-L-threonyl-[protein] + ADP + H(+)</text>
        <dbReference type="Rhea" id="RHEA:46608"/>
        <dbReference type="Rhea" id="RHEA-COMP:11060"/>
        <dbReference type="Rhea" id="RHEA-COMP:11605"/>
        <dbReference type="ChEBI" id="CHEBI:15378"/>
        <dbReference type="ChEBI" id="CHEBI:30013"/>
        <dbReference type="ChEBI" id="CHEBI:30616"/>
        <dbReference type="ChEBI" id="CHEBI:61977"/>
        <dbReference type="ChEBI" id="CHEBI:456216"/>
        <dbReference type="EC" id="2.7.11.1"/>
    </reaction>
</comment>
<evidence type="ECO:0000256" key="7">
    <source>
        <dbReference type="ARBA" id="ARBA00022840"/>
    </source>
</evidence>
<keyword evidence="6" id="KW-0418">Kinase</keyword>
<dbReference type="InterPro" id="IPR051131">
    <property type="entry name" value="NEK_Ser/Thr_kinase_NIMA"/>
</dbReference>